<dbReference type="Pfam" id="PF12796">
    <property type="entry name" value="Ank_2"/>
    <property type="match status" value="2"/>
</dbReference>
<dbReference type="GO" id="GO:0044231">
    <property type="term" value="C:host cell presynaptic membrane"/>
    <property type="evidence" value="ECO:0007669"/>
    <property type="project" value="UniProtKB-KW"/>
</dbReference>
<dbReference type="GO" id="GO:0016567">
    <property type="term" value="P:protein ubiquitination"/>
    <property type="evidence" value="ECO:0007669"/>
    <property type="project" value="UniProtKB-UniPathway"/>
</dbReference>
<dbReference type="PROSITE" id="PS01357">
    <property type="entry name" value="ZF_ZZ_1"/>
    <property type="match status" value="1"/>
</dbReference>
<dbReference type="Proteomes" id="UP000192247">
    <property type="component" value="Unassembled WGS sequence"/>
</dbReference>
<evidence type="ECO:0000256" key="3">
    <source>
        <dbReference type="ARBA" id="ARBA00004496"/>
    </source>
</evidence>
<dbReference type="SUPFAM" id="SSF159034">
    <property type="entry name" value="Mib/herc2 domain-like"/>
    <property type="match status" value="2"/>
</dbReference>
<dbReference type="InterPro" id="IPR043145">
    <property type="entry name" value="Znf_ZZ_sf"/>
</dbReference>
<evidence type="ECO:0000313" key="22">
    <source>
        <dbReference type="Proteomes" id="UP000192247"/>
    </source>
</evidence>
<evidence type="ECO:0000256" key="1">
    <source>
        <dbReference type="ARBA" id="ARBA00000900"/>
    </source>
</evidence>
<evidence type="ECO:0000259" key="20">
    <source>
        <dbReference type="PROSITE" id="PS51416"/>
    </source>
</evidence>
<evidence type="ECO:0000256" key="2">
    <source>
        <dbReference type="ARBA" id="ARBA00004175"/>
    </source>
</evidence>
<reference evidence="21 22" key="1">
    <citation type="journal article" date="2017" name="Gigascience">
        <title>Draft genome of the honey bee ectoparasitic mite, Tropilaelaps mercedesae, is shaped by the parasitic life history.</title>
        <authorList>
            <person name="Dong X."/>
            <person name="Armstrong S.D."/>
            <person name="Xia D."/>
            <person name="Makepeace B.L."/>
            <person name="Darby A.C."/>
            <person name="Kadowaki T."/>
        </authorList>
    </citation>
    <scope>NUCLEOTIDE SEQUENCE [LARGE SCALE GENOMIC DNA]</scope>
    <source>
        <strain evidence="21">Wuxi-XJTLU</strain>
    </source>
</reference>
<keyword evidence="15" id="KW-0528">Neurotoxin</keyword>
<proteinExistence type="predicted"/>
<dbReference type="InterPro" id="IPR040847">
    <property type="entry name" value="SH3_15"/>
</dbReference>
<dbReference type="InterPro" id="IPR037252">
    <property type="entry name" value="Mib_Herc2_sf"/>
</dbReference>
<dbReference type="PROSITE" id="PS50297">
    <property type="entry name" value="ANK_REP_REGION"/>
    <property type="match status" value="2"/>
</dbReference>
<feature type="repeat" description="ANK" evidence="17">
    <location>
        <begin position="691"/>
        <end position="715"/>
    </location>
</feature>
<evidence type="ECO:0000256" key="12">
    <source>
        <dbReference type="ARBA" id="ARBA00022771"/>
    </source>
</evidence>
<comment type="catalytic activity">
    <reaction evidence="1">
        <text>S-ubiquitinyl-[E2 ubiquitin-conjugating enzyme]-L-cysteine + [acceptor protein]-L-lysine = [E2 ubiquitin-conjugating enzyme]-L-cysteine + N(6)-ubiquitinyl-[acceptor protein]-L-lysine.</text>
        <dbReference type="EC" id="2.3.2.27"/>
    </reaction>
</comment>
<comment type="pathway">
    <text evidence="4">Protein modification; protein ubiquitination.</text>
</comment>
<keyword evidence="13" id="KW-0833">Ubl conjugation pathway</keyword>
<keyword evidence="8" id="KW-1052">Target cell membrane</keyword>
<dbReference type="InParanoid" id="A0A1V9Y3E0"/>
<dbReference type="InterPro" id="IPR036770">
    <property type="entry name" value="Ankyrin_rpt-contain_sf"/>
</dbReference>
<keyword evidence="14" id="KW-0862">Zinc</keyword>
<dbReference type="GO" id="GO:0005737">
    <property type="term" value="C:cytoplasm"/>
    <property type="evidence" value="ECO:0007669"/>
    <property type="project" value="UniProtKB-SubCell"/>
</dbReference>
<dbReference type="GO" id="GO:0006887">
    <property type="term" value="P:exocytosis"/>
    <property type="evidence" value="ECO:0007669"/>
    <property type="project" value="UniProtKB-KW"/>
</dbReference>
<dbReference type="STRING" id="418985.A0A1V9Y3E0"/>
<feature type="repeat" description="ANK" evidence="17">
    <location>
        <begin position="542"/>
        <end position="574"/>
    </location>
</feature>
<dbReference type="EMBL" id="MNPL01000170">
    <property type="protein sequence ID" value="OQR80252.1"/>
    <property type="molecule type" value="Genomic_DNA"/>
</dbReference>
<dbReference type="GO" id="GO:0008270">
    <property type="term" value="F:zinc ion binding"/>
    <property type="evidence" value="ECO:0007669"/>
    <property type="project" value="UniProtKB-KW"/>
</dbReference>
<dbReference type="Gene3D" id="3.30.60.90">
    <property type="match status" value="1"/>
</dbReference>
<sequence>MALEVGLRVVRGPDWKWSQQDDGEGHVGTVVEIGKAGNPHSPEKTVVVQWDSGSRTNYRAGYQKAFDLRVFDNAPVGIKHPNIVCNACHCQGIAGMRWKCSRCYDFDLCSHCYHDDKHDLTHPFVRIETANSEGVAIGARSPVPGIGGAPGHRPVRIQASGIFTGAKVVRGHDWDWGNQDGGEGKLGDVIKVRGWEQESGRSVANVTWACGSINVYRVGHKGKVDLKYVTEAPGGFYYREHLPVLGVTPAGTAGASASIPLPRPNQPPRFSVGDHVKVLVDLEALKALQDGHGGWNPRMADCVGKVGKVHRVTERGDIRVQLEGHNNRWTFHPDALTKCLVLAVGDLVRVIDDLQRFRELQEGHGEYVDNMASALGRLGKVIKLYTDGDLRVMVDGHTWTLNPRCVVPVPGSQTELNNTMHAHTREGPQNPLMAPFLTAPTGNNSTATTPTTTSGAVASNAAGAMSGTGGGVSVACQHERLVRDAALGRVDAVRDYLTAHPDRVNQKSSSKTALQVACHQGHLSIVDVLLRAKACLEAADEDGDTALHYAAFGNQPAVIERLLAAGANVNTQNRTRCTPLHVAVNKQYLGCVHVLLSHTFMSGHHHHGGLRGCALDINIQDSYGDTALHDAISKDNLEISDLLINVAGIDFSLRNKRGFNVLHHAALKGNAFAVDKLLARTRQLVDIKKEDGFAALHLAALNGHLPVVELLLDVGRCDPDIRNNR</sequence>
<evidence type="ECO:0000256" key="10">
    <source>
        <dbReference type="ARBA" id="ARBA00022723"/>
    </source>
</evidence>
<dbReference type="EC" id="2.3.2.27" evidence="5"/>
<dbReference type="FunFam" id="2.30.30.40:FF:000044">
    <property type="entry name" value="E3 ubiquitin-protein ligase MIB2, putative"/>
    <property type="match status" value="1"/>
</dbReference>
<evidence type="ECO:0000256" key="17">
    <source>
        <dbReference type="PROSITE-ProRule" id="PRU00023"/>
    </source>
</evidence>
<feature type="domain" description="MIB/HERC2" evidence="20">
    <location>
        <begin position="154"/>
        <end position="232"/>
    </location>
</feature>
<feature type="domain" description="MIB/HERC2" evidence="20">
    <location>
        <begin position="1"/>
        <end position="74"/>
    </location>
</feature>
<keyword evidence="15" id="KW-0638">Presynaptic neurotoxin</keyword>
<organism evidence="21 22">
    <name type="scientific">Tropilaelaps mercedesae</name>
    <dbReference type="NCBI Taxonomy" id="418985"/>
    <lineage>
        <taxon>Eukaryota</taxon>
        <taxon>Metazoa</taxon>
        <taxon>Ecdysozoa</taxon>
        <taxon>Arthropoda</taxon>
        <taxon>Chelicerata</taxon>
        <taxon>Arachnida</taxon>
        <taxon>Acari</taxon>
        <taxon>Parasitiformes</taxon>
        <taxon>Mesostigmata</taxon>
        <taxon>Gamasina</taxon>
        <taxon>Dermanyssoidea</taxon>
        <taxon>Laelapidae</taxon>
        <taxon>Tropilaelaps</taxon>
    </lineage>
</organism>
<dbReference type="Pfam" id="PF00569">
    <property type="entry name" value="ZZ"/>
    <property type="match status" value="1"/>
</dbReference>
<dbReference type="PANTHER" id="PTHR24202">
    <property type="entry name" value="E3 UBIQUITIN-PROTEIN LIGASE MIB2"/>
    <property type="match status" value="1"/>
</dbReference>
<evidence type="ECO:0000256" key="11">
    <source>
        <dbReference type="ARBA" id="ARBA00022737"/>
    </source>
</evidence>
<keyword evidence="11" id="KW-0677">Repeat</keyword>
<feature type="domain" description="ZZ-type" evidence="19">
    <location>
        <begin position="80"/>
        <end position="132"/>
    </location>
</feature>
<name>A0A1V9Y3E0_9ACAR</name>
<dbReference type="SMART" id="SM00291">
    <property type="entry name" value="ZnF_ZZ"/>
    <property type="match status" value="1"/>
</dbReference>
<dbReference type="Pfam" id="PF18346">
    <property type="entry name" value="SH3_15"/>
    <property type="match status" value="2"/>
</dbReference>
<evidence type="ECO:0000256" key="6">
    <source>
        <dbReference type="ARBA" id="ARBA00022483"/>
    </source>
</evidence>
<dbReference type="SUPFAM" id="SSF48403">
    <property type="entry name" value="Ankyrin repeat"/>
    <property type="match status" value="1"/>
</dbReference>
<dbReference type="Pfam" id="PF00023">
    <property type="entry name" value="Ank"/>
    <property type="match status" value="1"/>
</dbReference>
<dbReference type="UniPathway" id="UPA00143"/>
<keyword evidence="7" id="KW-0963">Cytoplasm</keyword>
<dbReference type="PROSITE" id="PS50135">
    <property type="entry name" value="ZF_ZZ_2"/>
    <property type="match status" value="1"/>
</dbReference>
<dbReference type="InterPro" id="IPR000433">
    <property type="entry name" value="Znf_ZZ"/>
</dbReference>
<evidence type="ECO:0000313" key="21">
    <source>
        <dbReference type="EMBL" id="OQR80252.1"/>
    </source>
</evidence>
<evidence type="ECO:0000256" key="8">
    <source>
        <dbReference type="ARBA" id="ARBA00022537"/>
    </source>
</evidence>
<feature type="repeat" description="ANK" evidence="17">
    <location>
        <begin position="509"/>
        <end position="541"/>
    </location>
</feature>
<dbReference type="PANTHER" id="PTHR24202:SF4">
    <property type="entry name" value="E3 UBIQUITIN-PROTEIN LIGASE MIB2-RELATED"/>
    <property type="match status" value="1"/>
</dbReference>
<evidence type="ECO:0000256" key="9">
    <source>
        <dbReference type="ARBA" id="ARBA00022679"/>
    </source>
</evidence>
<evidence type="ECO:0000256" key="15">
    <source>
        <dbReference type="ARBA" id="ARBA00023028"/>
    </source>
</evidence>
<dbReference type="GO" id="GO:0061630">
    <property type="term" value="F:ubiquitin protein ligase activity"/>
    <property type="evidence" value="ECO:0007669"/>
    <property type="project" value="UniProtKB-EC"/>
</dbReference>
<accession>A0A1V9Y3E0</accession>
<dbReference type="SMART" id="SM00248">
    <property type="entry name" value="ANK"/>
    <property type="match status" value="6"/>
</dbReference>
<evidence type="ECO:0000256" key="4">
    <source>
        <dbReference type="ARBA" id="ARBA00004906"/>
    </source>
</evidence>
<dbReference type="PROSITE" id="PS50088">
    <property type="entry name" value="ANK_REPEAT"/>
    <property type="match status" value="3"/>
</dbReference>
<evidence type="ECO:0000256" key="16">
    <source>
        <dbReference type="ARBA" id="ARBA00023298"/>
    </source>
</evidence>
<evidence type="ECO:0000256" key="13">
    <source>
        <dbReference type="ARBA" id="ARBA00022786"/>
    </source>
</evidence>
<keyword evidence="10" id="KW-0479">Metal-binding</keyword>
<comment type="caution">
    <text evidence="21">The sequence shown here is derived from an EMBL/GenBank/DDBJ whole genome shotgun (WGS) entry which is preliminary data.</text>
</comment>
<keyword evidence="12 18" id="KW-0863">Zinc-finger</keyword>
<evidence type="ECO:0000256" key="18">
    <source>
        <dbReference type="PROSITE-ProRule" id="PRU00228"/>
    </source>
</evidence>
<dbReference type="Pfam" id="PF06701">
    <property type="entry name" value="MIB_HERC2"/>
    <property type="match status" value="2"/>
</dbReference>
<evidence type="ECO:0000256" key="7">
    <source>
        <dbReference type="ARBA" id="ARBA00022490"/>
    </source>
</evidence>
<evidence type="ECO:0000256" key="14">
    <source>
        <dbReference type="ARBA" id="ARBA00022833"/>
    </source>
</evidence>
<keyword evidence="9" id="KW-0808">Transferase</keyword>
<keyword evidence="17" id="KW-0040">ANK repeat</keyword>
<dbReference type="AlphaFoldDB" id="A0A1V9Y3E0"/>
<keyword evidence="16" id="KW-1053">Target membrane</keyword>
<dbReference type="OrthoDB" id="2122982at2759"/>
<evidence type="ECO:0000256" key="5">
    <source>
        <dbReference type="ARBA" id="ARBA00012483"/>
    </source>
</evidence>
<dbReference type="InterPro" id="IPR010606">
    <property type="entry name" value="Mib_Herc2"/>
</dbReference>
<keyword evidence="8" id="KW-0472">Membrane</keyword>
<keyword evidence="15" id="KW-0800">Toxin</keyword>
<keyword evidence="22" id="KW-1185">Reference proteome</keyword>
<evidence type="ECO:0000259" key="19">
    <source>
        <dbReference type="PROSITE" id="PS50135"/>
    </source>
</evidence>
<comment type="subcellular location">
    <subcellularLocation>
        <location evidence="3">Cytoplasm</location>
    </subcellularLocation>
    <subcellularLocation>
        <location evidence="2">Target cell membrane</location>
    </subcellularLocation>
</comment>
<gene>
    <name evidence="21" type="ORF">BIW11_00026</name>
</gene>
<dbReference type="PROSITE" id="PS51416">
    <property type="entry name" value="MIB_HERC2"/>
    <property type="match status" value="2"/>
</dbReference>
<dbReference type="FunFam" id="3.30.60.90:FF:000004">
    <property type="entry name" value="Putative E3 ubiquitin-protein ligase MIB2"/>
    <property type="match status" value="1"/>
</dbReference>
<dbReference type="InterPro" id="IPR002110">
    <property type="entry name" value="Ankyrin_rpt"/>
</dbReference>
<dbReference type="Gene3D" id="2.30.30.40">
    <property type="entry name" value="SH3 Domains"/>
    <property type="match status" value="2"/>
</dbReference>
<dbReference type="SUPFAM" id="SSF57850">
    <property type="entry name" value="RING/U-box"/>
    <property type="match status" value="1"/>
</dbReference>
<keyword evidence="6" id="KW-0268">Exocytosis</keyword>
<dbReference type="GO" id="GO:0044218">
    <property type="term" value="C:other organism cell membrane"/>
    <property type="evidence" value="ECO:0007669"/>
    <property type="project" value="UniProtKB-KW"/>
</dbReference>
<protein>
    <recommendedName>
        <fullName evidence="5">RING-type E3 ubiquitin transferase</fullName>
        <ecNumber evidence="5">2.3.2.27</ecNumber>
    </recommendedName>
</protein>
<dbReference type="Gene3D" id="1.25.40.20">
    <property type="entry name" value="Ankyrin repeat-containing domain"/>
    <property type="match status" value="4"/>
</dbReference>
<dbReference type="FunFam" id="2.30.30.40:FF:000078">
    <property type="entry name" value="Putative e3 ubiquitin-protein ligase mib2"/>
    <property type="match status" value="1"/>
</dbReference>